<dbReference type="InterPro" id="IPR002528">
    <property type="entry name" value="MATE_fam"/>
</dbReference>
<keyword evidence="4 8" id="KW-0812">Transmembrane</keyword>
<feature type="transmembrane region" description="Helical" evidence="8">
    <location>
        <begin position="199"/>
        <end position="220"/>
    </location>
</feature>
<evidence type="ECO:0000256" key="6">
    <source>
        <dbReference type="ARBA" id="ARBA00023136"/>
    </source>
</evidence>
<name>A0ABV3R7W3_9SPHN</name>
<dbReference type="EMBL" id="JBFNXR010000019">
    <property type="protein sequence ID" value="MEW9854183.1"/>
    <property type="molecule type" value="Genomic_DNA"/>
</dbReference>
<reference evidence="9 10" key="1">
    <citation type="submission" date="2024-06" db="EMBL/GenBank/DDBJ databases">
        <title>Novosphingobium rhizovicinus M1R2S20.</title>
        <authorList>
            <person name="Sun J.-Q."/>
        </authorList>
    </citation>
    <scope>NUCLEOTIDE SEQUENCE [LARGE SCALE GENOMIC DNA]</scope>
    <source>
        <strain evidence="9 10">M1R2S20</strain>
    </source>
</reference>
<proteinExistence type="predicted"/>
<dbReference type="InterPro" id="IPR048279">
    <property type="entry name" value="MdtK-like"/>
</dbReference>
<dbReference type="PANTHER" id="PTHR43549:SF3">
    <property type="entry name" value="MULTIDRUG RESISTANCE PROTEIN YPNP-RELATED"/>
    <property type="match status" value="1"/>
</dbReference>
<keyword evidence="2" id="KW-0813">Transport</keyword>
<feature type="transmembrane region" description="Helical" evidence="8">
    <location>
        <begin position="81"/>
        <end position="105"/>
    </location>
</feature>
<feature type="transmembrane region" description="Helical" evidence="8">
    <location>
        <begin position="44"/>
        <end position="61"/>
    </location>
</feature>
<evidence type="ECO:0000256" key="1">
    <source>
        <dbReference type="ARBA" id="ARBA00004429"/>
    </source>
</evidence>
<feature type="transmembrane region" description="Helical" evidence="8">
    <location>
        <begin position="456"/>
        <end position="475"/>
    </location>
</feature>
<dbReference type="PANTHER" id="PTHR43549">
    <property type="entry name" value="MULTIDRUG RESISTANCE PROTEIN YPNP-RELATED"/>
    <property type="match status" value="1"/>
</dbReference>
<dbReference type="Pfam" id="PF01554">
    <property type="entry name" value="MatE"/>
    <property type="match status" value="2"/>
</dbReference>
<accession>A0ABV3R7W3</accession>
<feature type="transmembrane region" description="Helical" evidence="8">
    <location>
        <begin position="395"/>
        <end position="414"/>
    </location>
</feature>
<evidence type="ECO:0000313" key="9">
    <source>
        <dbReference type="EMBL" id="MEW9854183.1"/>
    </source>
</evidence>
<keyword evidence="3" id="KW-1003">Cell membrane</keyword>
<dbReference type="PIRSF" id="PIRSF006603">
    <property type="entry name" value="DinF"/>
    <property type="match status" value="1"/>
</dbReference>
<dbReference type="CDD" id="cd13138">
    <property type="entry name" value="MATE_yoeA_like"/>
    <property type="match status" value="1"/>
</dbReference>
<comment type="caution">
    <text evidence="9">The sequence shown here is derived from an EMBL/GenBank/DDBJ whole genome shotgun (WGS) entry which is preliminary data.</text>
</comment>
<feature type="transmembrane region" description="Helical" evidence="8">
    <location>
        <begin position="226"/>
        <end position="248"/>
    </location>
</feature>
<evidence type="ECO:0000313" key="10">
    <source>
        <dbReference type="Proteomes" id="UP001556118"/>
    </source>
</evidence>
<evidence type="ECO:0000256" key="4">
    <source>
        <dbReference type="ARBA" id="ARBA00022692"/>
    </source>
</evidence>
<comment type="subcellular location">
    <subcellularLocation>
        <location evidence="1">Cell inner membrane</location>
        <topology evidence="1">Multi-pass membrane protein</topology>
    </subcellularLocation>
</comment>
<evidence type="ECO:0000256" key="5">
    <source>
        <dbReference type="ARBA" id="ARBA00022989"/>
    </source>
</evidence>
<feature type="transmembrane region" description="Helical" evidence="8">
    <location>
        <begin position="322"/>
        <end position="344"/>
    </location>
</feature>
<feature type="transmembrane region" description="Helical" evidence="8">
    <location>
        <begin position="356"/>
        <end position="375"/>
    </location>
</feature>
<dbReference type="Proteomes" id="UP001556118">
    <property type="component" value="Unassembled WGS sequence"/>
</dbReference>
<feature type="transmembrane region" description="Helical" evidence="8">
    <location>
        <begin position="421"/>
        <end position="450"/>
    </location>
</feature>
<feature type="transmembrane region" description="Helical" evidence="8">
    <location>
        <begin position="167"/>
        <end position="187"/>
    </location>
</feature>
<evidence type="ECO:0000256" key="3">
    <source>
        <dbReference type="ARBA" id="ARBA00022475"/>
    </source>
</evidence>
<feature type="transmembrane region" description="Helical" evidence="8">
    <location>
        <begin position="126"/>
        <end position="147"/>
    </location>
</feature>
<keyword evidence="6 8" id="KW-0472">Membrane</keyword>
<keyword evidence="10" id="KW-1185">Reference proteome</keyword>
<evidence type="ECO:0000256" key="2">
    <source>
        <dbReference type="ARBA" id="ARBA00022448"/>
    </source>
</evidence>
<evidence type="ECO:0000256" key="7">
    <source>
        <dbReference type="SAM" id="MobiDB-lite"/>
    </source>
</evidence>
<dbReference type="InterPro" id="IPR052031">
    <property type="entry name" value="Membrane_Transporter-Flippase"/>
</dbReference>
<organism evidence="9 10">
    <name type="scientific">Novosphingobium rhizovicinum</name>
    <dbReference type="NCBI Taxonomy" id="3228928"/>
    <lineage>
        <taxon>Bacteria</taxon>
        <taxon>Pseudomonadati</taxon>
        <taxon>Pseudomonadota</taxon>
        <taxon>Alphaproteobacteria</taxon>
        <taxon>Sphingomonadales</taxon>
        <taxon>Sphingomonadaceae</taxon>
        <taxon>Novosphingobium</taxon>
    </lineage>
</organism>
<feature type="region of interest" description="Disordered" evidence="7">
    <location>
        <begin position="1"/>
        <end position="34"/>
    </location>
</feature>
<feature type="transmembrane region" description="Helical" evidence="8">
    <location>
        <begin position="284"/>
        <end position="302"/>
    </location>
</feature>
<protein>
    <submittedName>
        <fullName evidence="9">MATE family efflux transporter</fullName>
    </submittedName>
</protein>
<keyword evidence="5 8" id="KW-1133">Transmembrane helix</keyword>
<sequence length="494" mass="52392">MNEASPIPLGENAAETQPLPQTPPPRAPRDMPETLRGDLTQGPILRTLLMFSIPMLISSVLQTLNGSINAIWVGRLLGESALAATANANIIMFMLFALVIGFGTATTVRVGQFFGSRDFDTARQNFGTGVGFCIVLGIATAVVGWLFAADILRLLGTPAASAAMAHAYLQVVFITIPFGVVSMMVSMGMRGAGDSKTPLYAMILTAAVDVVLNPLLIMGLGPVPALGIAGSAMATAFANIAGLGYQLWRIYSQDLPLRLRGAEFRYLIPGGEALRYVVTKGIPMGAQMLLASSAGLVMIGLVNREGLNAAAAYGASLQLWNYLQMPAFAVSSAVSAMVAQAIGANKHKRVGDVTRVGLYATVLMSLVLAALIVLADRPLLALFLGPESPAMPIAQHIQLVCTWSFVLMCVSMILSGTMRAYGVVVVPMVIMFVALYPGRLGFYALAYPYIGGEAVWWAYPFGSAISVLLTVPYYMRGRWRRGQAAPPRQGAPAA</sequence>
<dbReference type="NCBIfam" id="TIGR00797">
    <property type="entry name" value="matE"/>
    <property type="match status" value="1"/>
</dbReference>
<evidence type="ECO:0000256" key="8">
    <source>
        <dbReference type="SAM" id="Phobius"/>
    </source>
</evidence>
<dbReference type="RefSeq" id="WP_367769377.1">
    <property type="nucleotide sequence ID" value="NZ_JBFNXR010000019.1"/>
</dbReference>
<gene>
    <name evidence="9" type="ORF">ABUH87_03170</name>
</gene>